<dbReference type="Proteomes" id="UP000186817">
    <property type="component" value="Unassembled WGS sequence"/>
</dbReference>
<evidence type="ECO:0000313" key="2">
    <source>
        <dbReference type="Proteomes" id="UP000186817"/>
    </source>
</evidence>
<dbReference type="AlphaFoldDB" id="A0A1Q9C0R1"/>
<organism evidence="1 2">
    <name type="scientific">Symbiodinium microadriaticum</name>
    <name type="common">Dinoflagellate</name>
    <name type="synonym">Zooxanthella microadriatica</name>
    <dbReference type="NCBI Taxonomy" id="2951"/>
    <lineage>
        <taxon>Eukaryota</taxon>
        <taxon>Sar</taxon>
        <taxon>Alveolata</taxon>
        <taxon>Dinophyceae</taxon>
        <taxon>Suessiales</taxon>
        <taxon>Symbiodiniaceae</taxon>
        <taxon>Symbiodinium</taxon>
    </lineage>
</organism>
<keyword evidence="2" id="KW-1185">Reference proteome</keyword>
<protein>
    <submittedName>
        <fullName evidence="1">Uncharacterized protein</fullName>
    </submittedName>
</protein>
<evidence type="ECO:0000313" key="1">
    <source>
        <dbReference type="EMBL" id="OLP76506.1"/>
    </source>
</evidence>
<name>A0A1Q9C0R1_SYMMI</name>
<sequence>MNLVELQNLSRCSTIFNSREIRCSTIFNSREIRNVFFPWFNFVMAKVDGQTREQLFTSLIFAAAHCNYQGAVMLLNRKANVGMSDLTGYREQGKRRQVSQSSYGATAGAEADKIADAQSGGQAGAIELWSAPEVR</sequence>
<proteinExistence type="predicted"/>
<comment type="caution">
    <text evidence="1">The sequence shown here is derived from an EMBL/GenBank/DDBJ whole genome shotgun (WGS) entry which is preliminary data.</text>
</comment>
<gene>
    <name evidence="1" type="ORF">AK812_SmicGene43551</name>
</gene>
<reference evidence="1 2" key="1">
    <citation type="submission" date="2016-02" db="EMBL/GenBank/DDBJ databases">
        <title>Genome analysis of coral dinoflagellate symbionts highlights evolutionary adaptations to a symbiotic lifestyle.</title>
        <authorList>
            <person name="Aranda M."/>
            <person name="Li Y."/>
            <person name="Liew Y.J."/>
            <person name="Baumgarten S."/>
            <person name="Simakov O."/>
            <person name="Wilson M."/>
            <person name="Piel J."/>
            <person name="Ashoor H."/>
            <person name="Bougouffa S."/>
            <person name="Bajic V.B."/>
            <person name="Ryu T."/>
            <person name="Ravasi T."/>
            <person name="Bayer T."/>
            <person name="Micklem G."/>
            <person name="Kim H."/>
            <person name="Bhak J."/>
            <person name="Lajeunesse T.C."/>
            <person name="Voolstra C.R."/>
        </authorList>
    </citation>
    <scope>NUCLEOTIDE SEQUENCE [LARGE SCALE GENOMIC DNA]</scope>
    <source>
        <strain evidence="1 2">CCMP2467</strain>
    </source>
</reference>
<dbReference type="EMBL" id="LSRX01002005">
    <property type="protein sequence ID" value="OLP76506.1"/>
    <property type="molecule type" value="Genomic_DNA"/>
</dbReference>
<accession>A0A1Q9C0R1</accession>